<gene>
    <name evidence="3" type="ORF">X777_03040</name>
</gene>
<sequence>MIATFTTVAVRFQSSCQLAITIRIPKVFSNEEYTNIHFVYGFCDGNARATVREYQRRFPNRRVPDSSVFSNTHLQLRNLGSFRPMNEYDDVRSALRHRRRSERILNRRQNSWTQLDGCPSHYARQVRNWLDEHYAHRWIGRGGPVFWPPRSPDLTPLNFYLWATLKNKVYSTEVISLEDLKQRITNSVTDDQEVELDLLSKFHQNPPRANFHKVGAGSFSQGVVTAPVRLSASLIIRIYRITESIISWRTVPLPIRKYLHSSLFSDIRPIRSDLHRHASCSVIAGIVFNRSIGRLAAPPRKKSTPFATPALYAAHRSLRKLGTNIGGCLFKQRAEAISSSGNDLGTTGAGTPTSSSGASIVH</sequence>
<feature type="region of interest" description="Disordered" evidence="1">
    <location>
        <begin position="341"/>
        <end position="362"/>
    </location>
</feature>
<dbReference type="PANTHER" id="PTHR47326:SF1">
    <property type="entry name" value="HTH PSQ-TYPE DOMAIN-CONTAINING PROTEIN"/>
    <property type="match status" value="1"/>
</dbReference>
<dbReference type="STRING" id="2015173.A0A026WK69"/>
<dbReference type="Pfam" id="PF16087">
    <property type="entry name" value="DUF4817"/>
    <property type="match status" value="1"/>
</dbReference>
<evidence type="ECO:0000256" key="1">
    <source>
        <dbReference type="SAM" id="MobiDB-lite"/>
    </source>
</evidence>
<feature type="domain" description="DUF4817" evidence="2">
    <location>
        <begin position="38"/>
        <end position="81"/>
    </location>
</feature>
<reference evidence="3 4" key="1">
    <citation type="journal article" date="2014" name="Curr. Biol.">
        <title>The genome of the clonal raider ant Cerapachys biroi.</title>
        <authorList>
            <person name="Oxley P.R."/>
            <person name="Ji L."/>
            <person name="Fetter-Pruneda I."/>
            <person name="McKenzie S.K."/>
            <person name="Li C."/>
            <person name="Hu H."/>
            <person name="Zhang G."/>
            <person name="Kronauer D.J."/>
        </authorList>
    </citation>
    <scope>NUCLEOTIDE SEQUENCE [LARGE SCALE GENOMIC DNA]</scope>
</reference>
<dbReference type="Proteomes" id="UP000053097">
    <property type="component" value="Unassembled WGS sequence"/>
</dbReference>
<evidence type="ECO:0000313" key="3">
    <source>
        <dbReference type="EMBL" id="EZA56420.1"/>
    </source>
</evidence>
<feature type="compositionally biased region" description="Low complexity" evidence="1">
    <location>
        <begin position="345"/>
        <end position="362"/>
    </location>
</feature>
<dbReference type="EMBL" id="KK107167">
    <property type="protein sequence ID" value="EZA56420.1"/>
    <property type="molecule type" value="Genomic_DNA"/>
</dbReference>
<dbReference type="Gene3D" id="3.30.420.10">
    <property type="entry name" value="Ribonuclease H-like superfamily/Ribonuclease H"/>
    <property type="match status" value="1"/>
</dbReference>
<evidence type="ECO:0000313" key="4">
    <source>
        <dbReference type="Proteomes" id="UP000053097"/>
    </source>
</evidence>
<dbReference type="PANTHER" id="PTHR47326">
    <property type="entry name" value="TRANSPOSABLE ELEMENT TC3 TRANSPOSASE-LIKE PROTEIN"/>
    <property type="match status" value="1"/>
</dbReference>
<proteinExistence type="predicted"/>
<dbReference type="InterPro" id="IPR032135">
    <property type="entry name" value="DUF4817"/>
</dbReference>
<dbReference type="InterPro" id="IPR036397">
    <property type="entry name" value="RNaseH_sf"/>
</dbReference>
<keyword evidence="4" id="KW-1185">Reference proteome</keyword>
<protein>
    <recommendedName>
        <fullName evidence="2">DUF4817 domain-containing protein</fullName>
    </recommendedName>
</protein>
<accession>A0A026WK69</accession>
<organism evidence="3 4">
    <name type="scientific">Ooceraea biroi</name>
    <name type="common">Clonal raider ant</name>
    <name type="synonym">Cerapachys biroi</name>
    <dbReference type="NCBI Taxonomy" id="2015173"/>
    <lineage>
        <taxon>Eukaryota</taxon>
        <taxon>Metazoa</taxon>
        <taxon>Ecdysozoa</taxon>
        <taxon>Arthropoda</taxon>
        <taxon>Hexapoda</taxon>
        <taxon>Insecta</taxon>
        <taxon>Pterygota</taxon>
        <taxon>Neoptera</taxon>
        <taxon>Endopterygota</taxon>
        <taxon>Hymenoptera</taxon>
        <taxon>Apocrita</taxon>
        <taxon>Aculeata</taxon>
        <taxon>Formicoidea</taxon>
        <taxon>Formicidae</taxon>
        <taxon>Dorylinae</taxon>
        <taxon>Ooceraea</taxon>
    </lineage>
</organism>
<name>A0A026WK69_OOCBI</name>
<dbReference type="GO" id="GO:0003676">
    <property type="term" value="F:nucleic acid binding"/>
    <property type="evidence" value="ECO:0007669"/>
    <property type="project" value="InterPro"/>
</dbReference>
<evidence type="ECO:0000259" key="2">
    <source>
        <dbReference type="Pfam" id="PF16087"/>
    </source>
</evidence>
<dbReference type="AlphaFoldDB" id="A0A026WK69"/>